<evidence type="ECO:0000256" key="3">
    <source>
        <dbReference type="ARBA" id="ARBA00004514"/>
    </source>
</evidence>
<dbReference type="EMBL" id="JAFIRN010000017">
    <property type="protein sequence ID" value="KAG5832451.1"/>
    <property type="molecule type" value="Genomic_DNA"/>
</dbReference>
<evidence type="ECO:0000313" key="17">
    <source>
        <dbReference type="EMBL" id="KAG5832451.1"/>
    </source>
</evidence>
<dbReference type="CDD" id="cd01852">
    <property type="entry name" value="AIG1"/>
    <property type="match status" value="1"/>
</dbReference>
<dbReference type="InterPro" id="IPR027417">
    <property type="entry name" value="P-loop_NTPase"/>
</dbReference>
<reference evidence="17" key="1">
    <citation type="submission" date="2021-01" db="EMBL/GenBank/DDBJ databases">
        <title>A chromosome-scale assembly of European eel, Anguilla anguilla.</title>
        <authorList>
            <person name="Henkel C."/>
            <person name="Jong-Raadsen S.A."/>
            <person name="Dufour S."/>
            <person name="Weltzien F.-A."/>
            <person name="Palstra A.P."/>
            <person name="Pelster B."/>
            <person name="Spaink H.P."/>
            <person name="Van Den Thillart G.E."/>
            <person name="Jansen H."/>
            <person name="Zahm M."/>
            <person name="Klopp C."/>
            <person name="Cedric C."/>
            <person name="Louis A."/>
            <person name="Berthelot C."/>
            <person name="Parey E."/>
            <person name="Roest Crollius H."/>
            <person name="Montfort J."/>
            <person name="Robinson-Rechavi M."/>
            <person name="Bucao C."/>
            <person name="Bouchez O."/>
            <person name="Gislard M."/>
            <person name="Lluch J."/>
            <person name="Milhes M."/>
            <person name="Lampietro C."/>
            <person name="Lopez Roques C."/>
            <person name="Donnadieu C."/>
            <person name="Braasch I."/>
            <person name="Desvignes T."/>
            <person name="Postlethwait J."/>
            <person name="Bobe J."/>
            <person name="Guiguen Y."/>
            <person name="Dirks R."/>
        </authorList>
    </citation>
    <scope>NUCLEOTIDE SEQUENCE</scope>
    <source>
        <strain evidence="17">Tag_6206</strain>
        <tissue evidence="17">Liver</tissue>
    </source>
</reference>
<dbReference type="InterPro" id="IPR006703">
    <property type="entry name" value="G_AIG1"/>
</dbReference>
<keyword evidence="11" id="KW-0496">Mitochondrion</keyword>
<dbReference type="GO" id="GO:0005794">
    <property type="term" value="C:Golgi apparatus"/>
    <property type="evidence" value="ECO:0007669"/>
    <property type="project" value="UniProtKB-SubCell"/>
</dbReference>
<evidence type="ECO:0000313" key="18">
    <source>
        <dbReference type="Proteomes" id="UP001044222"/>
    </source>
</evidence>
<keyword evidence="9" id="KW-0256">Endoplasmic reticulum</keyword>
<evidence type="ECO:0000256" key="8">
    <source>
        <dbReference type="ARBA" id="ARBA00022741"/>
    </source>
</evidence>
<evidence type="ECO:0000256" key="15">
    <source>
        <dbReference type="ARBA" id="ARBA00077278"/>
    </source>
</evidence>
<comment type="subcellular location">
    <subcellularLocation>
        <location evidence="3">Cytoplasm</location>
        <location evidence="3">Cytosol</location>
    </subcellularLocation>
    <subcellularLocation>
        <location evidence="2">Endoplasmic reticulum</location>
    </subcellularLocation>
    <subcellularLocation>
        <location evidence="4">Golgi apparatus</location>
    </subcellularLocation>
    <subcellularLocation>
        <location evidence="1">Mitochondrion</location>
    </subcellularLocation>
</comment>
<sequence>MAVALSGEGQALSPSPPMRILLLGKSGSGKSASGNSILGRKQFQTARRKEKHVTKECESSTAETGGWQVCVIDTPDLLDPQLSEEEVIAKRKTIVSLSEPGLHAFLLVIPIGDDVANEQEVLEFIREIFGEGALAYTMVLFTQRGDLDDEESIEDYIQDQGEELQRLVLDCGGRTHVFDNKNSQIIGSQVSDLLNKIDAMVKENGGKLCMLRTKGDSMEKLVNCKFQKQVQLE</sequence>
<dbReference type="PANTHER" id="PTHR10903">
    <property type="entry name" value="GTPASE, IMAP FAMILY MEMBER-RELATED"/>
    <property type="match status" value="1"/>
</dbReference>
<evidence type="ECO:0000256" key="1">
    <source>
        <dbReference type="ARBA" id="ARBA00004173"/>
    </source>
</evidence>
<organism evidence="17 18">
    <name type="scientific">Anguilla anguilla</name>
    <name type="common">European freshwater eel</name>
    <name type="synonym">Muraena anguilla</name>
    <dbReference type="NCBI Taxonomy" id="7936"/>
    <lineage>
        <taxon>Eukaryota</taxon>
        <taxon>Metazoa</taxon>
        <taxon>Chordata</taxon>
        <taxon>Craniata</taxon>
        <taxon>Vertebrata</taxon>
        <taxon>Euteleostomi</taxon>
        <taxon>Actinopterygii</taxon>
        <taxon>Neopterygii</taxon>
        <taxon>Teleostei</taxon>
        <taxon>Anguilliformes</taxon>
        <taxon>Anguillidae</taxon>
        <taxon>Anguilla</taxon>
    </lineage>
</organism>
<dbReference type="Pfam" id="PF04548">
    <property type="entry name" value="AIG1"/>
    <property type="match status" value="1"/>
</dbReference>
<evidence type="ECO:0000256" key="5">
    <source>
        <dbReference type="ARBA" id="ARBA00008535"/>
    </source>
</evidence>
<proteinExistence type="inferred from homology"/>
<dbReference type="GO" id="GO:0005783">
    <property type="term" value="C:endoplasmic reticulum"/>
    <property type="evidence" value="ECO:0007669"/>
    <property type="project" value="UniProtKB-SubCell"/>
</dbReference>
<evidence type="ECO:0000256" key="6">
    <source>
        <dbReference type="ARBA" id="ARBA00022490"/>
    </source>
</evidence>
<comment type="caution">
    <text evidence="17">The sequence shown here is derived from an EMBL/GenBank/DDBJ whole genome shotgun (WGS) entry which is preliminary data.</text>
</comment>
<dbReference type="GO" id="GO:0005829">
    <property type="term" value="C:cytosol"/>
    <property type="evidence" value="ECO:0007669"/>
    <property type="project" value="UniProtKB-SubCell"/>
</dbReference>
<comment type="function">
    <text evidence="13">Exerts an anti-apoptotic effect in the immune system and is involved in responses to infections.</text>
</comment>
<comment type="similarity">
    <text evidence="5">Belongs to the TRAFAC class TrmE-Era-EngA-EngB-Septin-like GTPase superfamily. AIG1/Toc34/Toc159-like paraseptin GTPase family. IAN subfamily.</text>
</comment>
<dbReference type="PROSITE" id="PS51720">
    <property type="entry name" value="G_AIG1"/>
    <property type="match status" value="1"/>
</dbReference>
<dbReference type="GO" id="GO:0005525">
    <property type="term" value="F:GTP binding"/>
    <property type="evidence" value="ECO:0007669"/>
    <property type="project" value="UniProtKB-KW"/>
</dbReference>
<keyword evidence="12" id="KW-0342">GTP-binding</keyword>
<evidence type="ECO:0000256" key="10">
    <source>
        <dbReference type="ARBA" id="ARBA00023034"/>
    </source>
</evidence>
<evidence type="ECO:0000256" key="11">
    <source>
        <dbReference type="ARBA" id="ARBA00023128"/>
    </source>
</evidence>
<evidence type="ECO:0000256" key="9">
    <source>
        <dbReference type="ARBA" id="ARBA00022824"/>
    </source>
</evidence>
<keyword evidence="18" id="KW-1185">Reference proteome</keyword>
<evidence type="ECO:0000256" key="4">
    <source>
        <dbReference type="ARBA" id="ARBA00004555"/>
    </source>
</evidence>
<gene>
    <name evidence="17" type="ORF">ANANG_G00291310</name>
</gene>
<evidence type="ECO:0000259" key="16">
    <source>
        <dbReference type="PROSITE" id="PS51720"/>
    </source>
</evidence>
<evidence type="ECO:0000256" key="7">
    <source>
        <dbReference type="ARBA" id="ARBA00022737"/>
    </source>
</evidence>
<protein>
    <recommendedName>
        <fullName evidence="14">GTPase IMAP family member 8</fullName>
    </recommendedName>
    <alternativeName>
        <fullName evidence="15">Immune-associated nucleotide-binding protein 9</fullName>
    </alternativeName>
</protein>
<dbReference type="InterPro" id="IPR045058">
    <property type="entry name" value="GIMA/IAN/Toc"/>
</dbReference>
<dbReference type="FunFam" id="3.40.50.300:FF:000536">
    <property type="entry name" value="GTPase IMAP family member 8"/>
    <property type="match status" value="1"/>
</dbReference>
<name>A0A9D3RJ21_ANGAN</name>
<keyword evidence="8" id="KW-0547">Nucleotide-binding</keyword>
<evidence type="ECO:0000256" key="13">
    <source>
        <dbReference type="ARBA" id="ARBA00056809"/>
    </source>
</evidence>
<dbReference type="Proteomes" id="UP001044222">
    <property type="component" value="Chromosome 17"/>
</dbReference>
<keyword evidence="10" id="KW-0333">Golgi apparatus</keyword>
<dbReference type="GO" id="GO:0005739">
    <property type="term" value="C:mitochondrion"/>
    <property type="evidence" value="ECO:0007669"/>
    <property type="project" value="UniProtKB-SubCell"/>
</dbReference>
<accession>A0A9D3RJ21</accession>
<dbReference type="PANTHER" id="PTHR10903:SF170">
    <property type="entry name" value="GTPASE IMAP FAMILY MEMBER 7"/>
    <property type="match status" value="1"/>
</dbReference>
<evidence type="ECO:0000256" key="14">
    <source>
        <dbReference type="ARBA" id="ARBA00073539"/>
    </source>
</evidence>
<dbReference type="SUPFAM" id="SSF52540">
    <property type="entry name" value="P-loop containing nucleoside triphosphate hydrolases"/>
    <property type="match status" value="1"/>
</dbReference>
<keyword evidence="7" id="KW-0677">Repeat</keyword>
<dbReference type="AlphaFoldDB" id="A0A9D3RJ21"/>
<keyword evidence="6" id="KW-0963">Cytoplasm</keyword>
<feature type="domain" description="AIG1-type G" evidence="16">
    <location>
        <begin position="15"/>
        <end position="218"/>
    </location>
</feature>
<dbReference type="Gene3D" id="3.40.50.300">
    <property type="entry name" value="P-loop containing nucleotide triphosphate hydrolases"/>
    <property type="match status" value="1"/>
</dbReference>
<evidence type="ECO:0000256" key="2">
    <source>
        <dbReference type="ARBA" id="ARBA00004240"/>
    </source>
</evidence>
<evidence type="ECO:0000256" key="12">
    <source>
        <dbReference type="ARBA" id="ARBA00023134"/>
    </source>
</evidence>